<evidence type="ECO:0000313" key="2">
    <source>
        <dbReference type="EMBL" id="MBV0900163.1"/>
    </source>
</evidence>
<dbReference type="RefSeq" id="WP_162412520.1">
    <property type="nucleotide sequence ID" value="NZ_JAHQXE010000001.1"/>
</dbReference>
<gene>
    <name evidence="2" type="ORF">KTS37_00035</name>
</gene>
<reference evidence="2" key="1">
    <citation type="submission" date="2021-06" db="EMBL/GenBank/DDBJ databases">
        <title>New haloarchaea isolates fom saline soil.</title>
        <authorList>
            <person name="Duran-Viseras A."/>
            <person name="Sanchez-Porro C.S."/>
            <person name="Ventosa A."/>
        </authorList>
    </citation>
    <scope>NUCLEOTIDE SEQUENCE</scope>
    <source>
        <strain evidence="2">JCM 18369</strain>
    </source>
</reference>
<comment type="caution">
    <text evidence="2">The sequence shown here is derived from an EMBL/GenBank/DDBJ whole genome shotgun (WGS) entry which is preliminary data.</text>
</comment>
<keyword evidence="3" id="KW-1185">Reference proteome</keyword>
<feature type="region of interest" description="Disordered" evidence="1">
    <location>
        <begin position="1"/>
        <end position="22"/>
    </location>
</feature>
<dbReference type="EMBL" id="JAHQXE010000001">
    <property type="protein sequence ID" value="MBV0900163.1"/>
    <property type="molecule type" value="Genomic_DNA"/>
</dbReference>
<evidence type="ECO:0000256" key="1">
    <source>
        <dbReference type="SAM" id="MobiDB-lite"/>
    </source>
</evidence>
<name>A0AA41FWU5_9EURY</name>
<evidence type="ECO:0000313" key="3">
    <source>
        <dbReference type="Proteomes" id="UP001166304"/>
    </source>
</evidence>
<dbReference type="AlphaFoldDB" id="A0AA41FWU5"/>
<dbReference type="Proteomes" id="UP001166304">
    <property type="component" value="Unassembled WGS sequence"/>
</dbReference>
<organism evidence="2 3">
    <name type="scientific">Haloarcula salina</name>
    <dbReference type="NCBI Taxonomy" id="1429914"/>
    <lineage>
        <taxon>Archaea</taxon>
        <taxon>Methanobacteriati</taxon>
        <taxon>Methanobacteriota</taxon>
        <taxon>Stenosarchaea group</taxon>
        <taxon>Halobacteria</taxon>
        <taxon>Halobacteriales</taxon>
        <taxon>Haloarculaceae</taxon>
        <taxon>Haloarcula</taxon>
    </lineage>
</organism>
<proteinExistence type="predicted"/>
<accession>A0AA41FWU5</accession>
<protein>
    <submittedName>
        <fullName evidence="2">Uncharacterized protein</fullName>
    </submittedName>
</protein>
<sequence length="74" mass="8499">MTRKSKREIERALEDLNDSPDTGVATVTFREWRGDEDGDPVECVHETEHDIETSASQDIVINDIVVPTDWERDQ</sequence>